<dbReference type="OrthoDB" id="686384at2759"/>
<dbReference type="InterPro" id="IPR023210">
    <property type="entry name" value="NADP_OxRdtase_dom"/>
</dbReference>
<dbReference type="GO" id="GO:0016491">
    <property type="term" value="F:oxidoreductase activity"/>
    <property type="evidence" value="ECO:0007669"/>
    <property type="project" value="UniProtKB-KW"/>
</dbReference>
<protein>
    <submittedName>
        <fullName evidence="3">Aldo/keto reductase</fullName>
    </submittedName>
</protein>
<sequence length="509" mass="56269">MSSTLLRPERTTIGHTLEIPRLIHGLWQLAGGHDKDITIPGASEGMEILIKAGLDCFDTADHYGDAELIVGHYNAKGSSNLPLTAFTKWCPQENGVKTFENAEKAVDLALKRLNQSQIALLQYHAWDYSDDTFLHNMTHLRELQRGGKIAHLGLTNTDTAHLKMLIDSGFEIATNQVSCSIIDRRVTRGRLHELCLQNNVGLLCYGTLLGGFLSEKWLCQPEPSDTSKLNWSLRKYLRFIHAAGGWEVFQHMLLTLQHISKKHGVSISAVATRYVLDIPSVKGVIVGTRLDGNSEAYMAENLKVFSFSLDEADRAQIAKSQEKLRDLPGDCGDEYRRAPFLTAAGDLSDHLTKSDQSRQVREAIEKGQRVEYLSGSKWEPVAGYCRAVRVGNAIHVSGTTANSPIKAMANIGGSAADSQAVWILDIIEGALKALGLCMKDVIRTRVLIEDLRYFEQVARAHGWRFGCEGIRVANTLVTAHIVGDEMLVEIEAWADVGSGKQDVLRIEKS</sequence>
<organism evidence="3 4">
    <name type="scientific">Hyaloscypha variabilis (strain UAMH 11265 / GT02V1 / F)</name>
    <name type="common">Meliniomyces variabilis</name>
    <dbReference type="NCBI Taxonomy" id="1149755"/>
    <lineage>
        <taxon>Eukaryota</taxon>
        <taxon>Fungi</taxon>
        <taxon>Dikarya</taxon>
        <taxon>Ascomycota</taxon>
        <taxon>Pezizomycotina</taxon>
        <taxon>Leotiomycetes</taxon>
        <taxon>Helotiales</taxon>
        <taxon>Hyaloscyphaceae</taxon>
        <taxon>Hyaloscypha</taxon>
        <taxon>Hyaloscypha variabilis</taxon>
    </lineage>
</organism>
<dbReference type="InterPro" id="IPR036812">
    <property type="entry name" value="NAD(P)_OxRdtase_dom_sf"/>
</dbReference>
<keyword evidence="4" id="KW-1185">Reference proteome</keyword>
<dbReference type="Pfam" id="PF01042">
    <property type="entry name" value="Ribonuc_L-PSP"/>
    <property type="match status" value="1"/>
</dbReference>
<dbReference type="CDD" id="cd19101">
    <property type="entry name" value="AKR_unchar"/>
    <property type="match status" value="1"/>
</dbReference>
<evidence type="ECO:0000256" key="1">
    <source>
        <dbReference type="ARBA" id="ARBA00023002"/>
    </source>
</evidence>
<dbReference type="SUPFAM" id="SSF51430">
    <property type="entry name" value="NAD(P)-linked oxidoreductase"/>
    <property type="match status" value="1"/>
</dbReference>
<dbReference type="PANTHER" id="PTHR43147">
    <property type="entry name" value="PROTEIN TAS"/>
    <property type="match status" value="1"/>
</dbReference>
<proteinExistence type="predicted"/>
<dbReference type="Gene3D" id="3.30.1330.40">
    <property type="entry name" value="RutC-like"/>
    <property type="match status" value="1"/>
</dbReference>
<dbReference type="Proteomes" id="UP000235786">
    <property type="component" value="Unassembled WGS sequence"/>
</dbReference>
<keyword evidence="1" id="KW-0560">Oxidoreductase</keyword>
<reference evidence="3 4" key="1">
    <citation type="submission" date="2016-04" db="EMBL/GenBank/DDBJ databases">
        <title>A degradative enzymes factory behind the ericoid mycorrhizal symbiosis.</title>
        <authorList>
            <consortium name="DOE Joint Genome Institute"/>
            <person name="Martino E."/>
            <person name="Morin E."/>
            <person name="Grelet G."/>
            <person name="Kuo A."/>
            <person name="Kohler A."/>
            <person name="Daghino S."/>
            <person name="Barry K."/>
            <person name="Choi C."/>
            <person name="Cichocki N."/>
            <person name="Clum A."/>
            <person name="Copeland A."/>
            <person name="Hainaut M."/>
            <person name="Haridas S."/>
            <person name="Labutti K."/>
            <person name="Lindquist E."/>
            <person name="Lipzen A."/>
            <person name="Khouja H.-R."/>
            <person name="Murat C."/>
            <person name="Ohm R."/>
            <person name="Olson A."/>
            <person name="Spatafora J."/>
            <person name="Veneault-Fourrey C."/>
            <person name="Henrissat B."/>
            <person name="Grigoriev I."/>
            <person name="Martin F."/>
            <person name="Perotto S."/>
        </authorList>
    </citation>
    <scope>NUCLEOTIDE SEQUENCE [LARGE SCALE GENOMIC DNA]</scope>
    <source>
        <strain evidence="3 4">F</strain>
    </source>
</reference>
<dbReference type="SUPFAM" id="SSF55298">
    <property type="entry name" value="YjgF-like"/>
    <property type="match status" value="1"/>
</dbReference>
<dbReference type="PANTHER" id="PTHR43147:SF2">
    <property type="entry name" value="NADP-DEPENDENT OXIDOREDUCTASE DOMAIN-CONTAINING PROTEIN"/>
    <property type="match status" value="1"/>
</dbReference>
<evidence type="ECO:0000259" key="2">
    <source>
        <dbReference type="Pfam" id="PF00248"/>
    </source>
</evidence>
<dbReference type="EMBL" id="KZ613972">
    <property type="protein sequence ID" value="PMD29622.1"/>
    <property type="molecule type" value="Genomic_DNA"/>
</dbReference>
<evidence type="ECO:0000313" key="4">
    <source>
        <dbReference type="Proteomes" id="UP000235786"/>
    </source>
</evidence>
<dbReference type="CDD" id="cd06154">
    <property type="entry name" value="YjgF_YER057c_UK114_like_6"/>
    <property type="match status" value="1"/>
</dbReference>
<gene>
    <name evidence="3" type="ORF">L207DRAFT_520727</name>
</gene>
<feature type="domain" description="NADP-dependent oxidoreductase" evidence="2">
    <location>
        <begin position="21"/>
        <end position="320"/>
    </location>
</feature>
<name>A0A2J6QTN4_HYAVF</name>
<accession>A0A2J6QTN4</accession>
<dbReference type="Pfam" id="PF00248">
    <property type="entry name" value="Aldo_ket_red"/>
    <property type="match status" value="1"/>
</dbReference>
<dbReference type="InterPro" id="IPR035959">
    <property type="entry name" value="RutC-like_sf"/>
</dbReference>
<dbReference type="Gene3D" id="3.20.20.100">
    <property type="entry name" value="NADP-dependent oxidoreductase domain"/>
    <property type="match status" value="1"/>
</dbReference>
<dbReference type="AlphaFoldDB" id="A0A2J6QTN4"/>
<evidence type="ECO:0000313" key="3">
    <source>
        <dbReference type="EMBL" id="PMD29622.1"/>
    </source>
</evidence>
<dbReference type="InterPro" id="IPR006175">
    <property type="entry name" value="YjgF/YER057c/UK114"/>
</dbReference>